<feature type="transmembrane region" description="Helical" evidence="6">
    <location>
        <begin position="429"/>
        <end position="449"/>
    </location>
</feature>
<dbReference type="PANTHER" id="PTHR32444:SF183">
    <property type="entry name" value="APPLE DOMAIN-CONTAINING PROTEIN"/>
    <property type="match status" value="1"/>
</dbReference>
<accession>A0AAN9KT25</accession>
<protein>
    <recommendedName>
        <fullName evidence="12">Non-specific serine/threonine protein kinase</fullName>
    </recommendedName>
</protein>
<dbReference type="PROSITE" id="PS50011">
    <property type="entry name" value="PROTEIN_KINASE_DOM"/>
    <property type="match status" value="1"/>
</dbReference>
<dbReference type="Pfam" id="PF08276">
    <property type="entry name" value="PAN_2"/>
    <property type="match status" value="1"/>
</dbReference>
<dbReference type="CDD" id="cd00028">
    <property type="entry name" value="B_lectin"/>
    <property type="match status" value="1"/>
</dbReference>
<keyword evidence="6" id="KW-0812">Transmembrane</keyword>
<feature type="domain" description="Protein kinase" evidence="7">
    <location>
        <begin position="309"/>
        <end position="688"/>
    </location>
</feature>
<evidence type="ECO:0000259" key="7">
    <source>
        <dbReference type="PROSITE" id="PS50011"/>
    </source>
</evidence>
<dbReference type="Pfam" id="PF01453">
    <property type="entry name" value="B_lectin"/>
    <property type="match status" value="1"/>
</dbReference>
<evidence type="ECO:0000313" key="10">
    <source>
        <dbReference type="EMBL" id="KAK7323365.1"/>
    </source>
</evidence>
<dbReference type="AlphaFoldDB" id="A0AAN9KT25"/>
<dbReference type="Gene3D" id="1.10.510.10">
    <property type="entry name" value="Transferase(Phosphotransferase) domain 1"/>
    <property type="match status" value="1"/>
</dbReference>
<dbReference type="InterPro" id="IPR003609">
    <property type="entry name" value="Pan_app"/>
</dbReference>
<keyword evidence="5" id="KW-0325">Glycoprotein</keyword>
<dbReference type="GO" id="GO:0004672">
    <property type="term" value="F:protein kinase activity"/>
    <property type="evidence" value="ECO:0007669"/>
    <property type="project" value="InterPro"/>
</dbReference>
<dbReference type="InterPro" id="IPR000719">
    <property type="entry name" value="Prot_kinase_dom"/>
</dbReference>
<gene>
    <name evidence="10" type="ORF">VNO77_26836</name>
</gene>
<dbReference type="FunFam" id="2.90.10.10:FF:000029">
    <property type="entry name" value="G-type lectin S-receptor-like serine/threonine-protein kinase"/>
    <property type="match status" value="1"/>
</dbReference>
<dbReference type="InterPro" id="IPR011009">
    <property type="entry name" value="Kinase-like_dom_sf"/>
</dbReference>
<dbReference type="Gene3D" id="2.90.10.10">
    <property type="entry name" value="Bulb-type lectin domain"/>
    <property type="match status" value="1"/>
</dbReference>
<sequence length="688" mass="77213">MVSNKVVLQIVCSCSFCFMPIFSILTITPNQSIQYDDTLVSLAGTFEAGFFSFGNPQRHYFGIWYRSISPRTIVWVANRHTPLQNSTIVLKLTHQGALVIVDASKGTVWASKSSRIAEKPVVQLLDSGNLVVKDEGNLINVLWQSFDYPGETLLAGMKLESNLETGPYKSLTSWRDTEDPVEGEFSLHIDPHGLPQLVITKGSAFYNRLPSYFLQYEASKFWNFSFGVIDKEAYYEVESLNKSIVARTVLLPTGVSQHLHWSDQTQSWEAIATFPRNQCDYYAVCGANSNCKITNNPICQCLQGFIPQFQAKWVSLDWSGGCVRRIKLNCNGGDGFLKYTRMKLPDTSFSWFNKSLSLDECETLCLNNCSCSAYANLDIRHDGSGCVLWFGNIMDLREGLHQGQDIYIRLAHSEIDHIRNKGKFTKKKLAGILVGIITFTIGLGILGMATRAFTQKKKKTGIINKIVHWQNQSKREDMNLSTTFKFSTIFEATNHFSDSNKLGEGGFGPVYKISDFGMARTFGRDQTEANTNRVMGTYGYISPEYAVHGSFSIKSDVFSFGVIVLEIISGRKNRGFCDPENHLNLLGHAWRSKGNTRMFFHCVPTHVRIRLLGSYQWPPPSQQDLVVQDIPCPSLDFVKVHFCSTNQEANNATNTLAKHGLSLPTQVTYLAFVSCLLSRIVLLDNLSV</sequence>
<dbReference type="PROSITE" id="PS50948">
    <property type="entry name" value="PAN"/>
    <property type="match status" value="1"/>
</dbReference>
<dbReference type="PANTHER" id="PTHR32444">
    <property type="entry name" value="BULB-TYPE LECTIN DOMAIN-CONTAINING PROTEIN"/>
    <property type="match status" value="1"/>
</dbReference>
<keyword evidence="3" id="KW-1015">Disulfide bond</keyword>
<evidence type="ECO:0000259" key="8">
    <source>
        <dbReference type="PROSITE" id="PS50927"/>
    </source>
</evidence>
<dbReference type="Pfam" id="PF07714">
    <property type="entry name" value="PK_Tyr_Ser-Thr"/>
    <property type="match status" value="1"/>
</dbReference>
<feature type="domain" description="Bulb-type lectin" evidence="8">
    <location>
        <begin position="24"/>
        <end position="145"/>
    </location>
</feature>
<evidence type="ECO:0008006" key="12">
    <source>
        <dbReference type="Google" id="ProtNLM"/>
    </source>
</evidence>
<dbReference type="PROSITE" id="PS50927">
    <property type="entry name" value="BULB_LECTIN"/>
    <property type="match status" value="1"/>
</dbReference>
<dbReference type="InterPro" id="IPR001245">
    <property type="entry name" value="Ser-Thr/Tyr_kinase_cat_dom"/>
</dbReference>
<evidence type="ECO:0000256" key="2">
    <source>
        <dbReference type="ARBA" id="ARBA00022729"/>
    </source>
</evidence>
<dbReference type="SMART" id="SM00108">
    <property type="entry name" value="B_lectin"/>
    <property type="match status" value="1"/>
</dbReference>
<evidence type="ECO:0000256" key="5">
    <source>
        <dbReference type="ARBA" id="ARBA00023180"/>
    </source>
</evidence>
<dbReference type="Proteomes" id="UP001367508">
    <property type="component" value="Unassembled WGS sequence"/>
</dbReference>
<dbReference type="FunFam" id="3.50.4.10:FF:000002">
    <property type="entry name" value="G-type lectin S-receptor-like serine/threonine-protein kinase"/>
    <property type="match status" value="1"/>
</dbReference>
<dbReference type="SUPFAM" id="SSF56112">
    <property type="entry name" value="Protein kinase-like (PK-like)"/>
    <property type="match status" value="1"/>
</dbReference>
<dbReference type="InterPro" id="IPR000858">
    <property type="entry name" value="S_locus_glycoprot_dom"/>
</dbReference>
<name>A0AAN9KT25_CANGL</name>
<dbReference type="SUPFAM" id="SSF51110">
    <property type="entry name" value="alpha-D-mannose-specific plant lectins"/>
    <property type="match status" value="1"/>
</dbReference>
<evidence type="ECO:0000256" key="4">
    <source>
        <dbReference type="ARBA" id="ARBA00023170"/>
    </source>
</evidence>
<keyword evidence="2" id="KW-0732">Signal</keyword>
<keyword evidence="11" id="KW-1185">Reference proteome</keyword>
<dbReference type="CDD" id="cd01098">
    <property type="entry name" value="PAN_AP_plant"/>
    <property type="match status" value="1"/>
</dbReference>
<evidence type="ECO:0000256" key="6">
    <source>
        <dbReference type="SAM" id="Phobius"/>
    </source>
</evidence>
<dbReference type="Gene3D" id="3.50.4.10">
    <property type="entry name" value="Hepatocyte Growth Factor"/>
    <property type="match status" value="1"/>
</dbReference>
<keyword evidence="1" id="KW-0597">Phosphoprotein</keyword>
<dbReference type="SMART" id="SM00473">
    <property type="entry name" value="PAN_AP"/>
    <property type="match status" value="1"/>
</dbReference>
<proteinExistence type="predicted"/>
<feature type="transmembrane region" description="Helical" evidence="6">
    <location>
        <begin position="6"/>
        <end position="27"/>
    </location>
</feature>
<keyword evidence="6" id="KW-1133">Transmembrane helix</keyword>
<reference evidence="10 11" key="1">
    <citation type="submission" date="2024-01" db="EMBL/GenBank/DDBJ databases">
        <title>The genomes of 5 underutilized Papilionoideae crops provide insights into root nodulation and disease resistanc.</title>
        <authorList>
            <person name="Jiang F."/>
        </authorList>
    </citation>
    <scope>NUCLEOTIDE SEQUENCE [LARGE SCALE GENOMIC DNA]</scope>
    <source>
        <strain evidence="10">LVBAO_FW01</strain>
        <tissue evidence="10">Leaves</tissue>
    </source>
</reference>
<dbReference type="InterPro" id="IPR001480">
    <property type="entry name" value="Bulb-type_lectin_dom"/>
</dbReference>
<dbReference type="InterPro" id="IPR036426">
    <property type="entry name" value="Bulb-type_lectin_dom_sf"/>
</dbReference>
<dbReference type="GO" id="GO:0048544">
    <property type="term" value="P:recognition of pollen"/>
    <property type="evidence" value="ECO:0007669"/>
    <property type="project" value="InterPro"/>
</dbReference>
<dbReference type="EMBL" id="JAYMYQ010000006">
    <property type="protein sequence ID" value="KAK7323365.1"/>
    <property type="molecule type" value="Genomic_DNA"/>
</dbReference>
<keyword evidence="6" id="KW-0472">Membrane</keyword>
<keyword evidence="4" id="KW-0675">Receptor</keyword>
<evidence type="ECO:0000256" key="3">
    <source>
        <dbReference type="ARBA" id="ARBA00023157"/>
    </source>
</evidence>
<dbReference type="Pfam" id="PF00954">
    <property type="entry name" value="S_locus_glycop"/>
    <property type="match status" value="1"/>
</dbReference>
<dbReference type="GO" id="GO:0005524">
    <property type="term" value="F:ATP binding"/>
    <property type="evidence" value="ECO:0007669"/>
    <property type="project" value="InterPro"/>
</dbReference>
<organism evidence="10 11">
    <name type="scientific">Canavalia gladiata</name>
    <name type="common">Sword bean</name>
    <name type="synonym">Dolichos gladiatus</name>
    <dbReference type="NCBI Taxonomy" id="3824"/>
    <lineage>
        <taxon>Eukaryota</taxon>
        <taxon>Viridiplantae</taxon>
        <taxon>Streptophyta</taxon>
        <taxon>Embryophyta</taxon>
        <taxon>Tracheophyta</taxon>
        <taxon>Spermatophyta</taxon>
        <taxon>Magnoliopsida</taxon>
        <taxon>eudicotyledons</taxon>
        <taxon>Gunneridae</taxon>
        <taxon>Pentapetalae</taxon>
        <taxon>rosids</taxon>
        <taxon>fabids</taxon>
        <taxon>Fabales</taxon>
        <taxon>Fabaceae</taxon>
        <taxon>Papilionoideae</taxon>
        <taxon>50 kb inversion clade</taxon>
        <taxon>NPAAA clade</taxon>
        <taxon>indigoferoid/millettioid clade</taxon>
        <taxon>Phaseoleae</taxon>
        <taxon>Canavalia</taxon>
    </lineage>
</organism>
<evidence type="ECO:0000259" key="9">
    <source>
        <dbReference type="PROSITE" id="PS50948"/>
    </source>
</evidence>
<evidence type="ECO:0000256" key="1">
    <source>
        <dbReference type="ARBA" id="ARBA00022553"/>
    </source>
</evidence>
<evidence type="ECO:0000313" key="11">
    <source>
        <dbReference type="Proteomes" id="UP001367508"/>
    </source>
</evidence>
<comment type="caution">
    <text evidence="10">The sequence shown here is derived from an EMBL/GenBank/DDBJ whole genome shotgun (WGS) entry which is preliminary data.</text>
</comment>
<feature type="domain" description="Apple" evidence="9">
    <location>
        <begin position="330"/>
        <end position="411"/>
    </location>
</feature>